<protein>
    <submittedName>
        <fullName evidence="1">Uncharacterized protein</fullName>
    </submittedName>
</protein>
<gene>
    <name evidence="1" type="ORF">NOCA2360083</name>
</gene>
<dbReference type="AlphaFoldDB" id="A0A2P2C7P4"/>
<evidence type="ECO:0000313" key="1">
    <source>
        <dbReference type="EMBL" id="CUR56842.1"/>
    </source>
</evidence>
<organism evidence="1">
    <name type="scientific">metagenome</name>
    <dbReference type="NCBI Taxonomy" id="256318"/>
    <lineage>
        <taxon>unclassified sequences</taxon>
        <taxon>metagenomes</taxon>
    </lineage>
</organism>
<accession>A0A2P2C7P4</accession>
<reference evidence="1" key="1">
    <citation type="submission" date="2015-08" db="EMBL/GenBank/DDBJ databases">
        <authorList>
            <person name="Babu N.S."/>
            <person name="Beckwith C.J."/>
            <person name="Beseler K.G."/>
            <person name="Brison A."/>
            <person name="Carone J.V."/>
            <person name="Caskin T.P."/>
            <person name="Diamond M."/>
            <person name="Durham M.E."/>
            <person name="Foxe J.M."/>
            <person name="Go M."/>
            <person name="Henderson B.A."/>
            <person name="Jones I.B."/>
            <person name="McGettigan J.A."/>
            <person name="Micheletti S.J."/>
            <person name="Nasrallah M.E."/>
            <person name="Ortiz D."/>
            <person name="Piller C.R."/>
            <person name="Privatt S.R."/>
            <person name="Schneider S.L."/>
            <person name="Sharp S."/>
            <person name="Smith T.C."/>
            <person name="Stanton J.D."/>
            <person name="Ullery H.E."/>
            <person name="Wilson R.J."/>
            <person name="Serrano M.G."/>
            <person name="Buck G."/>
            <person name="Lee V."/>
            <person name="Wang Y."/>
            <person name="Carvalho R."/>
            <person name="Voegtly L."/>
            <person name="Shi R."/>
            <person name="Duckworth R."/>
            <person name="Johnson A."/>
            <person name="Loviza R."/>
            <person name="Walstead R."/>
            <person name="Shah Z."/>
            <person name="Kiflezghi M."/>
            <person name="Wade K."/>
            <person name="Ball S.L."/>
            <person name="Bradley K.W."/>
            <person name="Asai D.J."/>
            <person name="Bowman C.A."/>
            <person name="Russell D.A."/>
            <person name="Pope W.H."/>
            <person name="Jacobs-Sera D."/>
            <person name="Hendrix R.W."/>
            <person name="Hatfull G.F."/>
        </authorList>
    </citation>
    <scope>NUCLEOTIDE SEQUENCE</scope>
</reference>
<name>A0A2P2C7P4_9ZZZZ</name>
<dbReference type="EMBL" id="CZKA01000030">
    <property type="protein sequence ID" value="CUR56842.1"/>
    <property type="molecule type" value="Genomic_DNA"/>
</dbReference>
<sequence length="128" mass="13943">MLVDRIDAARRGPREYDRLALEMADVHAVLHQYRAHVVQEESCGAQQAHLLVAALARHHLRAVLLPAAFVLCAGLDALLEVEDERCGRVEPGEVLCGVTPGECRHKGVSKAQDLGQLKVSRHALATPT</sequence>
<proteinExistence type="predicted"/>